<evidence type="ECO:0000256" key="1">
    <source>
        <dbReference type="SAM" id="MobiDB-lite"/>
    </source>
</evidence>
<evidence type="ECO:0000313" key="2">
    <source>
        <dbReference type="EMBL" id="KKY17389.1"/>
    </source>
</evidence>
<dbReference type="AlphaFoldDB" id="A0A0G2E3U3"/>
<dbReference type="EMBL" id="LCWF01000147">
    <property type="protein sequence ID" value="KKY17389.1"/>
    <property type="molecule type" value="Genomic_DNA"/>
</dbReference>
<proteinExistence type="predicted"/>
<reference evidence="2 3" key="1">
    <citation type="submission" date="2015-05" db="EMBL/GenBank/DDBJ databases">
        <title>Distinctive expansion of gene families associated with plant cell wall degradation and secondary metabolism in the genomes of grapevine trunk pathogens.</title>
        <authorList>
            <person name="Lawrence D.P."/>
            <person name="Travadon R."/>
            <person name="Rolshausen P.E."/>
            <person name="Baumgartner K."/>
        </authorList>
    </citation>
    <scope>NUCLEOTIDE SEQUENCE [LARGE SCALE GENOMIC DNA]</scope>
    <source>
        <strain evidence="2">UCRPC4</strain>
    </source>
</reference>
<dbReference type="Proteomes" id="UP000053317">
    <property type="component" value="Unassembled WGS sequence"/>
</dbReference>
<comment type="caution">
    <text evidence="2">The sequence shown here is derived from an EMBL/GenBank/DDBJ whole genome shotgun (WGS) entry which is preliminary data.</text>
</comment>
<feature type="compositionally biased region" description="Polar residues" evidence="1">
    <location>
        <begin position="53"/>
        <end position="62"/>
    </location>
</feature>
<feature type="region of interest" description="Disordered" evidence="1">
    <location>
        <begin position="1"/>
        <end position="122"/>
    </location>
</feature>
<reference evidence="2 3" key="2">
    <citation type="submission" date="2015-05" db="EMBL/GenBank/DDBJ databases">
        <authorList>
            <person name="Morales-Cruz A."/>
            <person name="Amrine K.C."/>
            <person name="Cantu D."/>
        </authorList>
    </citation>
    <scope>NUCLEOTIDE SEQUENCE [LARGE SCALE GENOMIC DNA]</scope>
    <source>
        <strain evidence="2">UCRPC4</strain>
    </source>
</reference>
<sequence length="139" mass="15043">MVLRHFHPQWDTGSPGNEEAILEDNDNSGQSNTTPTSPFARRVSFGAQAYGNVRSSRGSFSNGDGFKWGDNLREKSGRPGPNASPTAGRSGSPPAPQQHQRAAGIAHVEPPKQMSAQPVHYAKPDVLGERMLRGDFMMD</sequence>
<gene>
    <name evidence="2" type="ORF">UCRPC4_g05633</name>
</gene>
<keyword evidence="3" id="KW-1185">Reference proteome</keyword>
<feature type="compositionally biased region" description="Polar residues" evidence="1">
    <location>
        <begin position="27"/>
        <end position="37"/>
    </location>
</feature>
<organism evidence="2 3">
    <name type="scientific">Phaeomoniella chlamydospora</name>
    <name type="common">Phaeoacremonium chlamydosporum</name>
    <dbReference type="NCBI Taxonomy" id="158046"/>
    <lineage>
        <taxon>Eukaryota</taxon>
        <taxon>Fungi</taxon>
        <taxon>Dikarya</taxon>
        <taxon>Ascomycota</taxon>
        <taxon>Pezizomycotina</taxon>
        <taxon>Eurotiomycetes</taxon>
        <taxon>Chaetothyriomycetidae</taxon>
        <taxon>Phaeomoniellales</taxon>
        <taxon>Phaeomoniellaceae</taxon>
        <taxon>Phaeomoniella</taxon>
    </lineage>
</organism>
<dbReference type="OrthoDB" id="5384020at2759"/>
<evidence type="ECO:0000313" key="3">
    <source>
        <dbReference type="Proteomes" id="UP000053317"/>
    </source>
</evidence>
<protein>
    <submittedName>
        <fullName evidence="2">Uncharacterized protein</fullName>
    </submittedName>
</protein>
<accession>A0A0G2E3U3</accession>
<name>A0A0G2E3U3_PHACM</name>